<organism evidence="1 2">
    <name type="scientific">Salmonella phage STP4-a</name>
    <dbReference type="NCBI Taxonomy" id="1445860"/>
    <lineage>
        <taxon>Viruses</taxon>
        <taxon>Duplodnaviria</taxon>
        <taxon>Heunggongvirae</taxon>
        <taxon>Uroviricota</taxon>
        <taxon>Caudoviricetes</taxon>
        <taxon>Pantevenvirales</taxon>
        <taxon>Straboviridae</taxon>
        <taxon>Tevenvirinae</taxon>
        <taxon>Gelderlandvirus</taxon>
        <taxon>Gelderlandvirus stp4a</taxon>
    </lineage>
</organism>
<dbReference type="GeneID" id="23681133"/>
<protein>
    <submittedName>
        <fullName evidence="1">Uncharacterized protein</fullName>
    </submittedName>
</protein>
<accession>A0A0B4L917</accession>
<proteinExistence type="predicted"/>
<gene>
    <name evidence="1" type="ORF">STP4a_116</name>
</gene>
<sequence length="87" mass="9610">MKTYEEFINESVKAPKGAFKVRAFTGDAEDFGSLKRNGYSFFNGLGKEIVTHAKRREIAYVVPGKKVDPSDIEDDFDNFGIVSGGKA</sequence>
<evidence type="ECO:0000313" key="2">
    <source>
        <dbReference type="Proteomes" id="UP000032000"/>
    </source>
</evidence>
<name>A0A0B4L917_9CAUD</name>
<dbReference type="KEGG" id="vg:23681133"/>
<keyword evidence="2" id="KW-1185">Reference proteome</keyword>
<evidence type="ECO:0000313" key="1">
    <source>
        <dbReference type="EMBL" id="AHJ86970.1"/>
    </source>
</evidence>
<dbReference type="Proteomes" id="UP000032000">
    <property type="component" value="Segment"/>
</dbReference>
<dbReference type="EMBL" id="KJ000058">
    <property type="protein sequence ID" value="AHJ86970.1"/>
    <property type="molecule type" value="Genomic_DNA"/>
</dbReference>
<dbReference type="RefSeq" id="YP_009126323.1">
    <property type="nucleotide sequence ID" value="NC_026607.2"/>
</dbReference>
<reference evidence="1" key="1">
    <citation type="submission" date="2015-06" db="EMBL/GenBank/DDBJ databases">
        <title>Genomic characterization of STP4-a, a novel T4 virulent phage infecting Salmonella.</title>
        <authorList>
            <person name="Li M."/>
            <person name="Wang J."/>
            <person name="Lin H."/>
            <person name="Han F."/>
        </authorList>
    </citation>
    <scope>NUCLEOTIDE SEQUENCE [LARGE SCALE GENOMIC DNA]</scope>
</reference>